<dbReference type="SUPFAM" id="SSF52980">
    <property type="entry name" value="Restriction endonuclease-like"/>
    <property type="match status" value="1"/>
</dbReference>
<dbReference type="Gene3D" id="3.90.1570.10">
    <property type="entry name" value="tt1808, chain A"/>
    <property type="match status" value="1"/>
</dbReference>
<evidence type="ECO:0000259" key="1">
    <source>
        <dbReference type="Pfam" id="PF05685"/>
    </source>
</evidence>
<dbReference type="KEGG" id="ftj:FTUN_5127"/>
<proteinExistence type="predicted"/>
<feature type="domain" description="Putative restriction endonuclease" evidence="1">
    <location>
        <begin position="26"/>
        <end position="193"/>
    </location>
</feature>
<evidence type="ECO:0000313" key="3">
    <source>
        <dbReference type="Proteomes" id="UP000503447"/>
    </source>
</evidence>
<gene>
    <name evidence="2" type="ORF">FTUN_5127</name>
</gene>
<protein>
    <recommendedName>
        <fullName evidence="1">Putative restriction endonuclease domain-containing protein</fullName>
    </recommendedName>
</protein>
<dbReference type="Pfam" id="PF05685">
    <property type="entry name" value="Uma2"/>
    <property type="match status" value="1"/>
</dbReference>
<reference evidence="3" key="1">
    <citation type="submission" date="2020-05" db="EMBL/GenBank/DDBJ databases">
        <title>Frigoriglobus tundricola gen. nov., sp. nov., a psychrotolerant cellulolytic planctomycete of the family Gemmataceae with two divergent copies of 16S rRNA gene.</title>
        <authorList>
            <person name="Kulichevskaya I.S."/>
            <person name="Ivanova A.A."/>
            <person name="Naumoff D.G."/>
            <person name="Beletsky A.V."/>
            <person name="Rijpstra W.I.C."/>
            <person name="Sinninghe Damste J.S."/>
            <person name="Mardanov A.V."/>
            <person name="Ravin N.V."/>
            <person name="Dedysh S.N."/>
        </authorList>
    </citation>
    <scope>NUCLEOTIDE SEQUENCE [LARGE SCALE GENOMIC DNA]</scope>
    <source>
        <strain evidence="3">PL17</strain>
    </source>
</reference>
<organism evidence="2 3">
    <name type="scientific">Frigoriglobus tundricola</name>
    <dbReference type="NCBI Taxonomy" id="2774151"/>
    <lineage>
        <taxon>Bacteria</taxon>
        <taxon>Pseudomonadati</taxon>
        <taxon>Planctomycetota</taxon>
        <taxon>Planctomycetia</taxon>
        <taxon>Gemmatales</taxon>
        <taxon>Gemmataceae</taxon>
        <taxon>Frigoriglobus</taxon>
    </lineage>
</organism>
<accession>A0A6M5YX83</accession>
<sequence>MVTGSTTLPAEIPPLRHGDRLTRAEFERRWDATPGLKNAELINGVVYVPTTISISHAVPHFELITWLGMYRMRTPFTEGADNVSIRLNDDNMPQPDALLRLHQSHGGRSRITHDDYLEGGPELIGEVADTTVCEDLGAKRDLYRRFGVQEYIVWRVADRVIDWFVLRNAYYDTLAPGPDGIIRSEVFPGLWLDPAALIAGDAARVLAVAQRGHGSPEHTAFLQELAARTGARPGSG</sequence>
<dbReference type="PANTHER" id="PTHR35400:SF3">
    <property type="entry name" value="SLL1072 PROTEIN"/>
    <property type="match status" value="1"/>
</dbReference>
<dbReference type="InterPro" id="IPR012296">
    <property type="entry name" value="Nuclease_put_TT1808"/>
</dbReference>
<dbReference type="CDD" id="cd06260">
    <property type="entry name" value="DUF820-like"/>
    <property type="match status" value="1"/>
</dbReference>
<name>A0A6M5YX83_9BACT</name>
<dbReference type="AlphaFoldDB" id="A0A6M5YX83"/>
<dbReference type="PANTHER" id="PTHR35400">
    <property type="entry name" value="SLR1083 PROTEIN"/>
    <property type="match status" value="1"/>
</dbReference>
<dbReference type="InterPro" id="IPR008538">
    <property type="entry name" value="Uma2"/>
</dbReference>
<keyword evidence="3" id="KW-1185">Reference proteome</keyword>
<dbReference type="EMBL" id="CP053452">
    <property type="protein sequence ID" value="QJW97552.1"/>
    <property type="molecule type" value="Genomic_DNA"/>
</dbReference>
<dbReference type="InterPro" id="IPR011335">
    <property type="entry name" value="Restrct_endonuc-II-like"/>
</dbReference>
<dbReference type="Proteomes" id="UP000503447">
    <property type="component" value="Chromosome"/>
</dbReference>
<evidence type="ECO:0000313" key="2">
    <source>
        <dbReference type="EMBL" id="QJW97552.1"/>
    </source>
</evidence>